<dbReference type="PANTHER" id="PTHR30154">
    <property type="entry name" value="LEUCINE-RESPONSIVE REGULATORY PROTEIN"/>
    <property type="match status" value="1"/>
</dbReference>
<dbReference type="InterPro" id="IPR019887">
    <property type="entry name" value="Tscrpt_reg_AsnC/Lrp_C"/>
</dbReference>
<dbReference type="Gene3D" id="3.30.70.920">
    <property type="match status" value="1"/>
</dbReference>
<dbReference type="Pfam" id="PF13412">
    <property type="entry name" value="HTH_24"/>
    <property type="match status" value="1"/>
</dbReference>
<reference evidence="5 6" key="1">
    <citation type="journal article" date="1994" name="Int. J. Syst. Bacteriol.">
        <title>Phylogenetic positions of novel aerobic, bacteriochlorophyll a-containing bacteria and description of Roseococcus thiosulfatophilus gen. nov., sp. nov., Erythromicrobium ramosum gen. nov., sp. nov., and Erythrobacter litoralis sp. nov.</title>
        <authorList>
            <person name="Yurkov V."/>
            <person name="Stackebrandt E."/>
            <person name="Holmes A."/>
            <person name="Fuerst J.A."/>
            <person name="Hugenholtz P."/>
            <person name="Golecki J."/>
            <person name="Gad'on N."/>
            <person name="Gorlenko V.M."/>
            <person name="Kompantseva E.I."/>
            <person name="Drews G."/>
        </authorList>
    </citation>
    <scope>NUCLEOTIDE SEQUENCE [LARGE SCALE GENOMIC DNA]</scope>
    <source>
        <strain evidence="5 6">KR-99</strain>
    </source>
</reference>
<dbReference type="InterPro" id="IPR036390">
    <property type="entry name" value="WH_DNA-bd_sf"/>
</dbReference>
<organism evidence="5 6">
    <name type="scientific">Sphingomonas ursincola</name>
    <dbReference type="NCBI Taxonomy" id="56361"/>
    <lineage>
        <taxon>Bacteria</taxon>
        <taxon>Pseudomonadati</taxon>
        <taxon>Pseudomonadota</taxon>
        <taxon>Alphaproteobacteria</taxon>
        <taxon>Sphingomonadales</taxon>
        <taxon>Sphingomonadaceae</taxon>
        <taxon>Sphingomonas</taxon>
    </lineage>
</organism>
<dbReference type="AlphaFoldDB" id="A0A7V8RAM5"/>
<dbReference type="PRINTS" id="PR00033">
    <property type="entry name" value="HTHASNC"/>
</dbReference>
<dbReference type="SUPFAM" id="SSF46785">
    <property type="entry name" value="Winged helix' DNA-binding domain"/>
    <property type="match status" value="1"/>
</dbReference>
<dbReference type="GO" id="GO:0005829">
    <property type="term" value="C:cytosol"/>
    <property type="evidence" value="ECO:0007669"/>
    <property type="project" value="TreeGrafter"/>
</dbReference>
<keyword evidence="6" id="KW-1185">Reference proteome</keyword>
<dbReference type="InterPro" id="IPR000485">
    <property type="entry name" value="AsnC-type_HTH_dom"/>
</dbReference>
<dbReference type="SUPFAM" id="SSF54909">
    <property type="entry name" value="Dimeric alpha+beta barrel"/>
    <property type="match status" value="1"/>
</dbReference>
<dbReference type="SMART" id="SM00344">
    <property type="entry name" value="HTH_ASNC"/>
    <property type="match status" value="1"/>
</dbReference>
<gene>
    <name evidence="5" type="ORF">FG486_01280</name>
</gene>
<dbReference type="GO" id="GO:0043200">
    <property type="term" value="P:response to amino acid"/>
    <property type="evidence" value="ECO:0007669"/>
    <property type="project" value="TreeGrafter"/>
</dbReference>
<dbReference type="InterPro" id="IPR036388">
    <property type="entry name" value="WH-like_DNA-bd_sf"/>
</dbReference>
<evidence type="ECO:0000256" key="1">
    <source>
        <dbReference type="ARBA" id="ARBA00023015"/>
    </source>
</evidence>
<dbReference type="EMBL" id="VDES01000001">
    <property type="protein sequence ID" value="MBA1372955.1"/>
    <property type="molecule type" value="Genomic_DNA"/>
</dbReference>
<keyword evidence="2" id="KW-0238">DNA-binding</keyword>
<keyword evidence="3" id="KW-0804">Transcription</keyword>
<protein>
    <submittedName>
        <fullName evidence="5">Lrp/AsnC family transcriptional regulator</fullName>
    </submittedName>
</protein>
<dbReference type="Gene3D" id="1.10.10.10">
    <property type="entry name" value="Winged helix-like DNA-binding domain superfamily/Winged helix DNA-binding domain"/>
    <property type="match status" value="1"/>
</dbReference>
<keyword evidence="1" id="KW-0805">Transcription regulation</keyword>
<feature type="domain" description="HTH asnC-type" evidence="4">
    <location>
        <begin position="8"/>
        <end position="69"/>
    </location>
</feature>
<evidence type="ECO:0000259" key="4">
    <source>
        <dbReference type="PROSITE" id="PS50956"/>
    </source>
</evidence>
<dbReference type="Proteomes" id="UP000589292">
    <property type="component" value="Unassembled WGS sequence"/>
</dbReference>
<dbReference type="InterPro" id="IPR011008">
    <property type="entry name" value="Dimeric_a/b-barrel"/>
</dbReference>
<accession>A0A7V8RAM5</accession>
<evidence type="ECO:0000256" key="3">
    <source>
        <dbReference type="ARBA" id="ARBA00023163"/>
    </source>
</evidence>
<comment type="caution">
    <text evidence="5">The sequence shown here is derived from an EMBL/GenBank/DDBJ whole genome shotgun (WGS) entry which is preliminary data.</text>
</comment>
<dbReference type="GO" id="GO:0043565">
    <property type="term" value="F:sequence-specific DNA binding"/>
    <property type="evidence" value="ECO:0007669"/>
    <property type="project" value="InterPro"/>
</dbReference>
<sequence length="170" mass="19038">MKSAALELDRTDFRILEALSSEGRMSDVALGELINLSSTAVARRRRIMEEAGIIIGYSASLSLQELGFSGVVIVMVELRSQAEHVLDEFEREVIKCPSISYCGFISGDTDFIIMIHVSSLDEYDEIYRRELSNLPNVAKIRSSFVLREVARRSAVPIIFERGKKQARHAG</sequence>
<evidence type="ECO:0000313" key="6">
    <source>
        <dbReference type="Proteomes" id="UP000589292"/>
    </source>
</evidence>
<proteinExistence type="predicted"/>
<dbReference type="Pfam" id="PF01037">
    <property type="entry name" value="AsnC_trans_reg"/>
    <property type="match status" value="1"/>
</dbReference>
<dbReference type="InterPro" id="IPR019888">
    <property type="entry name" value="Tscrpt_reg_AsnC-like"/>
</dbReference>
<evidence type="ECO:0000256" key="2">
    <source>
        <dbReference type="ARBA" id="ARBA00023125"/>
    </source>
</evidence>
<dbReference type="PANTHER" id="PTHR30154:SF46">
    <property type="entry name" value="TRANSCRIPTIONAL REGULATORY PROTEIN"/>
    <property type="match status" value="1"/>
</dbReference>
<evidence type="ECO:0000313" key="5">
    <source>
        <dbReference type="EMBL" id="MBA1372955.1"/>
    </source>
</evidence>
<dbReference type="RefSeq" id="WP_181266140.1">
    <property type="nucleotide sequence ID" value="NZ_BAAAGB010000002.1"/>
</dbReference>
<name>A0A7V8RAM5_9SPHN</name>
<dbReference type="PROSITE" id="PS50956">
    <property type="entry name" value="HTH_ASNC_2"/>
    <property type="match status" value="1"/>
</dbReference>